<dbReference type="OMA" id="LWNDERD"/>
<gene>
    <name evidence="2" type="ORF">UREG_00265</name>
</gene>
<dbReference type="HOGENOM" id="CLU_010672_2_0_1"/>
<sequence length="692" mass="78386">MASLAAEIEDLRRQLEEATRGQEQEKRRADEATQRAEQLAADQSPTTLLVYLQYVKEKLLSTFSIEPDPTKTASGSVTDVRAKYYPLRLRPWADFNQIHDRTFNQLTLAFSDAHLFPSKTDVQGVERDLSPTTRKDEQDIRPFVRSAIEKPAQRLVQAYLKQVKDTRTADFFFQNNAYSLSNKDITDTADAYGDEAPPSKRRSPERTVKGVPDRWGIRVRPSGDHVTIFVGEYKAAHKMRHGTFKRVFSSAKEDLFLDTLKRLSLPFVDTAKEQAVVAQVLCQTFHYMITTGLKYGYLTSGEGLVFLMLDENDPQTLYYHLNSVPDCDHQADDFDIIYSPASQLSTFVLLSLESEQQTAQWIQMAQSKLYQWPLLPGPPRLEIPCRNADFEKLDTSSSDEGRKDTDGDYRPRPPPRKQQSSSKSTENIETKRRQSSRTQQRTQRPTLPYCTQACLLGLSQGHSLDQSCPNTAIHQRGASSLNHLISKEKLCTLVRDQLARNLDENCECLDQKGLFGAVGVLLKITLTGYGYTFVAKGVQAVDEPLLSNEACVYTHLAKFQGITIPVHLGNIKLVHTYPLVSCATVTSMMLMSWAGNDLHAKDYGPNVNIEAQTQRSMQELFDAGLRHYDVRDANLIWNQERQRVMVIDFDQSSIQSPPSRRKRARKHGSSPELTVKRTRVDKENLDASNIPE</sequence>
<accession>C4JL50</accession>
<dbReference type="Proteomes" id="UP000002058">
    <property type="component" value="Unassembled WGS sequence"/>
</dbReference>
<dbReference type="Gene3D" id="1.10.510.10">
    <property type="entry name" value="Transferase(Phosphotransferase) domain 1"/>
    <property type="match status" value="1"/>
</dbReference>
<dbReference type="GeneID" id="8444917"/>
<feature type="region of interest" description="Disordered" evidence="1">
    <location>
        <begin position="651"/>
        <end position="692"/>
    </location>
</feature>
<feature type="compositionally biased region" description="Basic and acidic residues" evidence="1">
    <location>
        <begin position="13"/>
        <end position="34"/>
    </location>
</feature>
<feature type="region of interest" description="Disordered" evidence="1">
    <location>
        <begin position="390"/>
        <end position="444"/>
    </location>
</feature>
<dbReference type="InterPro" id="IPR011009">
    <property type="entry name" value="Kinase-like_dom_sf"/>
</dbReference>
<feature type="compositionally biased region" description="Basic and acidic residues" evidence="1">
    <location>
        <begin position="674"/>
        <end position="685"/>
    </location>
</feature>
<dbReference type="EMBL" id="CH476615">
    <property type="protein sequence ID" value="EEP75419.1"/>
    <property type="molecule type" value="Genomic_DNA"/>
</dbReference>
<protein>
    <recommendedName>
        <fullName evidence="4">Aminoglycoside phosphotransferase domain-containing protein</fullName>
    </recommendedName>
</protein>
<dbReference type="SUPFAM" id="SSF56112">
    <property type="entry name" value="Protein kinase-like (PK-like)"/>
    <property type="match status" value="1"/>
</dbReference>
<feature type="region of interest" description="Disordered" evidence="1">
    <location>
        <begin position="189"/>
        <end position="209"/>
    </location>
</feature>
<dbReference type="eggNOG" id="ENOG502RS3D">
    <property type="taxonomic scope" value="Eukaryota"/>
</dbReference>
<reference evidence="3" key="1">
    <citation type="journal article" date="2009" name="Genome Res.">
        <title>Comparative genomic analyses of the human fungal pathogens Coccidioides and their relatives.</title>
        <authorList>
            <person name="Sharpton T.J."/>
            <person name="Stajich J.E."/>
            <person name="Rounsley S.D."/>
            <person name="Gardner M.J."/>
            <person name="Wortman J.R."/>
            <person name="Jordar V.S."/>
            <person name="Maiti R."/>
            <person name="Kodira C.D."/>
            <person name="Neafsey D.E."/>
            <person name="Zeng Q."/>
            <person name="Hung C.-Y."/>
            <person name="McMahan C."/>
            <person name="Muszewska A."/>
            <person name="Grynberg M."/>
            <person name="Mandel M.A."/>
            <person name="Kellner E.M."/>
            <person name="Barker B.M."/>
            <person name="Galgiani J.N."/>
            <person name="Orbach M.J."/>
            <person name="Kirkland T.N."/>
            <person name="Cole G.T."/>
            <person name="Henn M.R."/>
            <person name="Birren B.W."/>
            <person name="Taylor J.W."/>
        </authorList>
    </citation>
    <scope>NUCLEOTIDE SEQUENCE [LARGE SCALE GENOMIC DNA]</scope>
    <source>
        <strain evidence="3">UAMH 1704</strain>
    </source>
</reference>
<dbReference type="AlphaFoldDB" id="C4JL50"/>
<evidence type="ECO:0008006" key="4">
    <source>
        <dbReference type="Google" id="ProtNLM"/>
    </source>
</evidence>
<dbReference type="VEuPathDB" id="FungiDB:UREG_00265"/>
<evidence type="ECO:0000313" key="2">
    <source>
        <dbReference type="EMBL" id="EEP75419.1"/>
    </source>
</evidence>
<evidence type="ECO:0000256" key="1">
    <source>
        <dbReference type="SAM" id="MobiDB-lite"/>
    </source>
</evidence>
<evidence type="ECO:0000313" key="3">
    <source>
        <dbReference type="Proteomes" id="UP000002058"/>
    </source>
</evidence>
<organism evidence="2 3">
    <name type="scientific">Uncinocarpus reesii (strain UAMH 1704)</name>
    <dbReference type="NCBI Taxonomy" id="336963"/>
    <lineage>
        <taxon>Eukaryota</taxon>
        <taxon>Fungi</taxon>
        <taxon>Dikarya</taxon>
        <taxon>Ascomycota</taxon>
        <taxon>Pezizomycotina</taxon>
        <taxon>Eurotiomycetes</taxon>
        <taxon>Eurotiomycetidae</taxon>
        <taxon>Onygenales</taxon>
        <taxon>Onygenaceae</taxon>
        <taxon>Uncinocarpus</taxon>
    </lineage>
</organism>
<dbReference type="STRING" id="336963.C4JL50"/>
<dbReference type="KEGG" id="ure:UREG_00265"/>
<proteinExistence type="predicted"/>
<dbReference type="InParanoid" id="C4JL50"/>
<feature type="region of interest" description="Disordered" evidence="1">
    <location>
        <begin position="13"/>
        <end position="40"/>
    </location>
</feature>
<keyword evidence="3" id="KW-1185">Reference proteome</keyword>
<name>C4JL50_UNCRE</name>
<dbReference type="OrthoDB" id="2156052at2759"/>
<dbReference type="RefSeq" id="XP_002540752.1">
    <property type="nucleotide sequence ID" value="XM_002540706.1"/>
</dbReference>
<feature type="compositionally biased region" description="Basic residues" evidence="1">
    <location>
        <begin position="659"/>
        <end position="668"/>
    </location>
</feature>
<feature type="compositionally biased region" description="Basic and acidic residues" evidence="1">
    <location>
        <begin position="390"/>
        <end position="411"/>
    </location>
</feature>